<sequence length="220" mass="24731">MNRVCLLFAVALQCVAAISDDDGFVEKVVSVVNEDLIQRKINEIYLPDTTYNYFVLSGQTKNAVLGDLPTLYVDGDNQVLNRMESKTNSTIFFDFHLGIKNFHLSYDFNYKFLHFFSGAGKSLVSTSDNKVHLAGRVTLYPSRVCVATLTTATVNDLGKYKVSISPEYTFHSFFSYTIEFFKNHLSSSDITSFNNMISEKIGTESFKSTFSDIACHSLGY</sequence>
<proteinExistence type="evidence at transcript level"/>
<name>R4WI67_RIPPE</name>
<feature type="signal peptide" evidence="1">
    <location>
        <begin position="1"/>
        <end position="17"/>
    </location>
</feature>
<organism evidence="2">
    <name type="scientific">Riptortus pedestris</name>
    <name type="common">Bean bug</name>
    <dbReference type="NCBI Taxonomy" id="329032"/>
    <lineage>
        <taxon>Eukaryota</taxon>
        <taxon>Metazoa</taxon>
        <taxon>Ecdysozoa</taxon>
        <taxon>Arthropoda</taxon>
        <taxon>Hexapoda</taxon>
        <taxon>Insecta</taxon>
        <taxon>Pterygota</taxon>
        <taxon>Neoptera</taxon>
        <taxon>Paraneoptera</taxon>
        <taxon>Hemiptera</taxon>
        <taxon>Heteroptera</taxon>
        <taxon>Panheteroptera</taxon>
        <taxon>Pentatomomorpha</taxon>
        <taxon>Coreoidea</taxon>
        <taxon>Alydidae</taxon>
        <taxon>Riptortus</taxon>
    </lineage>
</organism>
<evidence type="ECO:0000313" key="2">
    <source>
        <dbReference type="EMBL" id="BAN20260.1"/>
    </source>
</evidence>
<evidence type="ECO:0000256" key="1">
    <source>
        <dbReference type="SAM" id="SignalP"/>
    </source>
</evidence>
<dbReference type="EMBL" id="AK417045">
    <property type="protein sequence ID" value="BAN20260.1"/>
    <property type="molecule type" value="mRNA"/>
</dbReference>
<reference evidence="2" key="1">
    <citation type="journal article" date="2013" name="PLoS ONE">
        <title>Gene expression in gut symbiotic organ of stinkbug affected by extracellular bacterial symbiont.</title>
        <authorList>
            <person name="Futahashi R."/>
            <person name="Tanaka K."/>
            <person name="Tanahashi M."/>
            <person name="Nikoh N."/>
            <person name="Kikuchi Y."/>
            <person name="Lee B.L."/>
            <person name="Fukatsu T."/>
        </authorList>
    </citation>
    <scope>NUCLEOTIDE SEQUENCE</scope>
    <source>
        <tissue evidence="2">Midgut</tissue>
    </source>
</reference>
<protein>
    <submittedName>
        <fullName evidence="2">Uncharacterized protein</fullName>
    </submittedName>
</protein>
<feature type="chain" id="PRO_5004372326" evidence="1">
    <location>
        <begin position="18"/>
        <end position="220"/>
    </location>
</feature>
<keyword evidence="1" id="KW-0732">Signal</keyword>
<dbReference type="AlphaFoldDB" id="R4WI67"/>
<accession>R4WI67</accession>